<dbReference type="CDD" id="cd10917">
    <property type="entry name" value="CE4_NodB_like_6s_7s"/>
    <property type="match status" value="1"/>
</dbReference>
<dbReference type="PROSITE" id="PS51677">
    <property type="entry name" value="NODB"/>
    <property type="match status" value="1"/>
</dbReference>
<dbReference type="InterPro" id="IPR050248">
    <property type="entry name" value="Polysacc_deacetylase_ArnD"/>
</dbReference>
<dbReference type="PANTHER" id="PTHR10587">
    <property type="entry name" value="GLYCOSYL TRANSFERASE-RELATED"/>
    <property type="match status" value="1"/>
</dbReference>
<dbReference type="AlphaFoldDB" id="A0A1I3INT8"/>
<protein>
    <submittedName>
        <fullName evidence="4">Peptidoglycan/xylan/chitin deacetylase, PgdA/CDA1 family</fullName>
    </submittedName>
</protein>
<dbReference type="GO" id="GO:0016020">
    <property type="term" value="C:membrane"/>
    <property type="evidence" value="ECO:0007669"/>
    <property type="project" value="TreeGrafter"/>
</dbReference>
<keyword evidence="5" id="KW-1185">Reference proteome</keyword>
<dbReference type="InterPro" id="IPR002509">
    <property type="entry name" value="NODB_dom"/>
</dbReference>
<dbReference type="GO" id="GO:0016810">
    <property type="term" value="F:hydrolase activity, acting on carbon-nitrogen (but not peptide) bonds"/>
    <property type="evidence" value="ECO:0007669"/>
    <property type="project" value="InterPro"/>
</dbReference>
<sequence>MPVFPAKTPKLIQRLFPKYIWNKASLDKTLYLTFDDGPTPEITQWTLDTLAQYDAKATFFCIGENVTKYPDIFKSVANAGHVIGNHTFNHLKGWHTHTDRYIDNTLKAQQVIAPNSNGLFRPPFGKIKGSQAKQLLSKGYKIVMWSVLSYDWEVKVTQEQCLKNVIKHATSGSIVVFHDSVKASKNMQYTLPKVLDYFSKKGYTFKSL</sequence>
<proteinExistence type="predicted"/>
<dbReference type="GO" id="GO:0046872">
    <property type="term" value="F:metal ion binding"/>
    <property type="evidence" value="ECO:0007669"/>
    <property type="project" value="UniProtKB-KW"/>
</dbReference>
<feature type="domain" description="NodB homology" evidence="3">
    <location>
        <begin position="28"/>
        <end position="206"/>
    </location>
</feature>
<evidence type="ECO:0000256" key="2">
    <source>
        <dbReference type="ARBA" id="ARBA00022801"/>
    </source>
</evidence>
<keyword evidence="1" id="KW-0479">Metal-binding</keyword>
<organism evidence="4 5">
    <name type="scientific">Olleya namhaensis</name>
    <dbReference type="NCBI Taxonomy" id="1144750"/>
    <lineage>
        <taxon>Bacteria</taxon>
        <taxon>Pseudomonadati</taxon>
        <taxon>Bacteroidota</taxon>
        <taxon>Flavobacteriia</taxon>
        <taxon>Flavobacteriales</taxon>
        <taxon>Flavobacteriaceae</taxon>
    </lineage>
</organism>
<dbReference type="Proteomes" id="UP000199559">
    <property type="component" value="Unassembled WGS sequence"/>
</dbReference>
<evidence type="ECO:0000313" key="5">
    <source>
        <dbReference type="Proteomes" id="UP000199559"/>
    </source>
</evidence>
<dbReference type="Pfam" id="PF01522">
    <property type="entry name" value="Polysacc_deac_1"/>
    <property type="match status" value="1"/>
</dbReference>
<dbReference type="EMBL" id="FORM01000001">
    <property type="protein sequence ID" value="SFI49549.1"/>
    <property type="molecule type" value="Genomic_DNA"/>
</dbReference>
<dbReference type="SUPFAM" id="SSF88713">
    <property type="entry name" value="Glycoside hydrolase/deacetylase"/>
    <property type="match status" value="1"/>
</dbReference>
<evidence type="ECO:0000256" key="1">
    <source>
        <dbReference type="ARBA" id="ARBA00022723"/>
    </source>
</evidence>
<evidence type="ECO:0000313" key="4">
    <source>
        <dbReference type="EMBL" id="SFI49549.1"/>
    </source>
</evidence>
<keyword evidence="2" id="KW-0378">Hydrolase</keyword>
<dbReference type="Gene3D" id="3.20.20.370">
    <property type="entry name" value="Glycoside hydrolase/deacetylase"/>
    <property type="match status" value="1"/>
</dbReference>
<dbReference type="STRING" id="1144750.SAMN05443431_10144"/>
<reference evidence="5" key="1">
    <citation type="submission" date="2016-10" db="EMBL/GenBank/DDBJ databases">
        <authorList>
            <person name="Varghese N."/>
            <person name="Submissions S."/>
        </authorList>
    </citation>
    <scope>NUCLEOTIDE SEQUENCE [LARGE SCALE GENOMIC DNA]</scope>
    <source>
        <strain evidence="5">DSM 28881</strain>
    </source>
</reference>
<evidence type="ECO:0000259" key="3">
    <source>
        <dbReference type="PROSITE" id="PS51677"/>
    </source>
</evidence>
<dbReference type="PANTHER" id="PTHR10587:SF133">
    <property type="entry name" value="CHITIN DEACETYLASE 1-RELATED"/>
    <property type="match status" value="1"/>
</dbReference>
<accession>A0A1I3INT8</accession>
<gene>
    <name evidence="4" type="ORF">SAMN05443431_10144</name>
</gene>
<dbReference type="RefSeq" id="WP_090836417.1">
    <property type="nucleotide sequence ID" value="NZ_CANLBQ010000003.1"/>
</dbReference>
<dbReference type="GO" id="GO:0005975">
    <property type="term" value="P:carbohydrate metabolic process"/>
    <property type="evidence" value="ECO:0007669"/>
    <property type="project" value="InterPro"/>
</dbReference>
<dbReference type="InterPro" id="IPR011330">
    <property type="entry name" value="Glyco_hydro/deAcase_b/a-brl"/>
</dbReference>
<name>A0A1I3INT8_9FLAO</name>